<dbReference type="InterPro" id="IPR016166">
    <property type="entry name" value="FAD-bd_PCMH"/>
</dbReference>
<dbReference type="InterPro" id="IPR006094">
    <property type="entry name" value="Oxid_FAD_bind_N"/>
</dbReference>
<dbReference type="InterPro" id="IPR016167">
    <property type="entry name" value="FAD-bd_PCMH_sub1"/>
</dbReference>
<keyword evidence="5" id="KW-0274">FAD</keyword>
<keyword evidence="4" id="KW-0285">Flavoprotein</keyword>
<dbReference type="Gene3D" id="3.30.43.10">
    <property type="entry name" value="Uridine Diphospho-n-acetylenolpyruvylglucosamine Reductase, domain 2"/>
    <property type="match status" value="1"/>
</dbReference>
<dbReference type="PROSITE" id="PS51387">
    <property type="entry name" value="FAD_PCMH"/>
    <property type="match status" value="1"/>
</dbReference>
<evidence type="ECO:0000256" key="1">
    <source>
        <dbReference type="ARBA" id="ARBA00001974"/>
    </source>
</evidence>
<evidence type="ECO:0000256" key="2">
    <source>
        <dbReference type="ARBA" id="ARBA00005466"/>
    </source>
</evidence>
<gene>
    <name evidence="10" type="ORF">ILEXP_LOCUS7997</name>
</gene>
<protein>
    <recommendedName>
        <fullName evidence="3">cytokinin dehydrogenase</fullName>
        <ecNumber evidence="3">1.5.99.12</ecNumber>
    </recommendedName>
</protein>
<dbReference type="GO" id="GO:0019139">
    <property type="term" value="F:cytokinin dehydrogenase activity"/>
    <property type="evidence" value="ECO:0007669"/>
    <property type="project" value="UniProtKB-EC"/>
</dbReference>
<organism evidence="10 11">
    <name type="scientific">Ilex paraguariensis</name>
    <name type="common">yerba mate</name>
    <dbReference type="NCBI Taxonomy" id="185542"/>
    <lineage>
        <taxon>Eukaryota</taxon>
        <taxon>Viridiplantae</taxon>
        <taxon>Streptophyta</taxon>
        <taxon>Embryophyta</taxon>
        <taxon>Tracheophyta</taxon>
        <taxon>Spermatophyta</taxon>
        <taxon>Magnoliopsida</taxon>
        <taxon>eudicotyledons</taxon>
        <taxon>Gunneridae</taxon>
        <taxon>Pentapetalae</taxon>
        <taxon>asterids</taxon>
        <taxon>campanulids</taxon>
        <taxon>Aquifoliales</taxon>
        <taxon>Aquifoliaceae</taxon>
        <taxon>Ilex</taxon>
    </lineage>
</organism>
<evidence type="ECO:0000259" key="9">
    <source>
        <dbReference type="PROSITE" id="PS51387"/>
    </source>
</evidence>
<comment type="similarity">
    <text evidence="2">Belongs to the oxygen-dependent FAD-linked oxidoreductase family.</text>
</comment>
<dbReference type="InterPro" id="IPR015345">
    <property type="entry name" value="Cytokinin_DH_FAD/cytokin-bd"/>
</dbReference>
<dbReference type="Gene3D" id="3.30.465.10">
    <property type="match status" value="1"/>
</dbReference>
<comment type="catalytic activity">
    <reaction evidence="7">
        <text>N(6)-dimethylallyladenine + A + H2O = 3-methyl-2-butenal + adenine + AH2</text>
        <dbReference type="Rhea" id="RHEA:13625"/>
        <dbReference type="ChEBI" id="CHEBI:13193"/>
        <dbReference type="ChEBI" id="CHEBI:15377"/>
        <dbReference type="ChEBI" id="CHEBI:15825"/>
        <dbReference type="ChEBI" id="CHEBI:16708"/>
        <dbReference type="ChEBI" id="CHEBI:17499"/>
        <dbReference type="ChEBI" id="CHEBI:17660"/>
        <dbReference type="EC" id="1.5.99.12"/>
    </reaction>
</comment>
<evidence type="ECO:0000256" key="6">
    <source>
        <dbReference type="ARBA" id="ARBA00023002"/>
    </source>
</evidence>
<keyword evidence="11" id="KW-1185">Reference proteome</keyword>
<evidence type="ECO:0000313" key="10">
    <source>
        <dbReference type="EMBL" id="CAK9140538.1"/>
    </source>
</evidence>
<evidence type="ECO:0000256" key="7">
    <source>
        <dbReference type="ARBA" id="ARBA00048224"/>
    </source>
</evidence>
<evidence type="ECO:0000256" key="8">
    <source>
        <dbReference type="SAM" id="SignalP"/>
    </source>
</evidence>
<accession>A0ABC8R6A3</accession>
<name>A0ABC8R6A3_9AQUA</name>
<dbReference type="PANTHER" id="PTHR13878:SF127">
    <property type="entry name" value="CYTOKININ DEHYDROGENASE 3"/>
    <property type="match status" value="1"/>
</dbReference>
<dbReference type="InterPro" id="IPR016170">
    <property type="entry name" value="Cytok_DH_C_sf"/>
</dbReference>
<dbReference type="InterPro" id="IPR036318">
    <property type="entry name" value="FAD-bd_PCMH-like_sf"/>
</dbReference>
<dbReference type="PROSITE" id="PS00862">
    <property type="entry name" value="OX2_COVAL_FAD"/>
    <property type="match status" value="1"/>
</dbReference>
<sequence>MAKTYFITFIIITRLISIIGEPRPWTNTLPSEILSLDLSTRLRVDPDAIRTASKDFGNLVHIIPSAVLYPSSITDIVDLVKFSFNSTVPFSIAARGHGHSARGQAMADRGVVVDMAALKNHGDGGGIRVSWSRALGFYADVGGEQLWIDVLGSTLEHGLAPVSWTDYLYLTVGGTLSNGGISGQTFRYGPQIRNVFEMDVITGTGEFVTCSKHLNSELFFAVLGGLGQFGIITRARIVLDKAPNKVKWVRMLYSGFSVFTRDQEKLISTTGLDYVEGSLIVHQSSLNNWRSSFFSVSDHSRIVSLLSKHGIIYCLEVVKYYDHPNKDTVDEELELLLKGLRFLPGFMFKKEASFVDFLNRVRSGELKLQSKGLWDVPHPWLNLFVPKSGIQYFNKAVFVDIIQRQNRTSGPMLVYPTNRKEWDDRMSAVIPDEDTFYCVGFLHSGGFNNWEVLEDQNNEILQVCDKAGIKAKQYLPHYRTKEDWVNHFGPKWTTFEERKAKFDPKMILSPGQDIFSSV</sequence>
<comment type="caution">
    <text evidence="10">The sequence shown here is derived from an EMBL/GenBank/DDBJ whole genome shotgun (WGS) entry which is preliminary data.</text>
</comment>
<proteinExistence type="inferred from homology"/>
<dbReference type="AlphaFoldDB" id="A0ABC8R6A3"/>
<dbReference type="Pfam" id="PF01565">
    <property type="entry name" value="FAD_binding_4"/>
    <property type="match status" value="1"/>
</dbReference>
<dbReference type="InterPro" id="IPR016164">
    <property type="entry name" value="FAD-linked_Oxase-like_C"/>
</dbReference>
<feature type="chain" id="PRO_5044784817" description="cytokinin dehydrogenase" evidence="8">
    <location>
        <begin position="21"/>
        <end position="518"/>
    </location>
</feature>
<reference evidence="10 11" key="1">
    <citation type="submission" date="2024-02" db="EMBL/GenBank/DDBJ databases">
        <authorList>
            <person name="Vignale AGUSTIN F."/>
            <person name="Sosa J E."/>
            <person name="Modenutti C."/>
        </authorList>
    </citation>
    <scope>NUCLEOTIDE SEQUENCE [LARGE SCALE GENOMIC DNA]</scope>
</reference>
<dbReference type="Pfam" id="PF09265">
    <property type="entry name" value="Cytokin-bind"/>
    <property type="match status" value="1"/>
</dbReference>
<evidence type="ECO:0000256" key="3">
    <source>
        <dbReference type="ARBA" id="ARBA00011928"/>
    </source>
</evidence>
<feature type="domain" description="FAD-binding PCMH-type" evidence="9">
    <location>
        <begin position="60"/>
        <end position="242"/>
    </location>
</feature>
<dbReference type="InterPro" id="IPR006093">
    <property type="entry name" value="Oxy_OxRdtase_FAD_BS"/>
</dbReference>
<dbReference type="EC" id="1.5.99.12" evidence="3"/>
<feature type="signal peptide" evidence="8">
    <location>
        <begin position="1"/>
        <end position="20"/>
    </location>
</feature>
<dbReference type="EMBL" id="CAUOFW020001055">
    <property type="protein sequence ID" value="CAK9140538.1"/>
    <property type="molecule type" value="Genomic_DNA"/>
</dbReference>
<dbReference type="PANTHER" id="PTHR13878">
    <property type="entry name" value="GULONOLACTONE OXIDASE"/>
    <property type="match status" value="1"/>
</dbReference>
<dbReference type="SUPFAM" id="SSF55103">
    <property type="entry name" value="FAD-linked oxidases, C-terminal domain"/>
    <property type="match status" value="1"/>
</dbReference>
<evidence type="ECO:0000256" key="4">
    <source>
        <dbReference type="ARBA" id="ARBA00022630"/>
    </source>
</evidence>
<evidence type="ECO:0000256" key="5">
    <source>
        <dbReference type="ARBA" id="ARBA00022827"/>
    </source>
</evidence>
<dbReference type="Proteomes" id="UP001642360">
    <property type="component" value="Unassembled WGS sequence"/>
</dbReference>
<evidence type="ECO:0000313" key="11">
    <source>
        <dbReference type="Proteomes" id="UP001642360"/>
    </source>
</evidence>
<dbReference type="InterPro" id="IPR050432">
    <property type="entry name" value="FAD-linked_Oxidoreductases_BP"/>
</dbReference>
<dbReference type="InterPro" id="IPR016169">
    <property type="entry name" value="FAD-bd_PCMH_sub2"/>
</dbReference>
<dbReference type="SUPFAM" id="SSF56176">
    <property type="entry name" value="FAD-binding/transporter-associated domain-like"/>
    <property type="match status" value="1"/>
</dbReference>
<keyword evidence="8" id="KW-0732">Signal</keyword>
<keyword evidence="6" id="KW-0560">Oxidoreductase</keyword>
<comment type="cofactor">
    <cofactor evidence="1">
        <name>FAD</name>
        <dbReference type="ChEBI" id="CHEBI:57692"/>
    </cofactor>
</comment>
<dbReference type="Gene3D" id="3.40.462.10">
    <property type="entry name" value="FAD-linked oxidases, C-terminal domain"/>
    <property type="match status" value="1"/>
</dbReference>